<evidence type="ECO:0000313" key="3">
    <source>
        <dbReference type="Proteomes" id="UP000075809"/>
    </source>
</evidence>
<keyword evidence="3" id="KW-1185">Reference proteome</keyword>
<evidence type="ECO:0000313" key="2">
    <source>
        <dbReference type="EMBL" id="KYQ52926.1"/>
    </source>
</evidence>
<proteinExistence type="predicted"/>
<dbReference type="PROSITE" id="PS50904">
    <property type="entry name" value="PRELI_MSF1"/>
    <property type="match status" value="1"/>
</dbReference>
<organism evidence="2 3">
    <name type="scientific">Mycetomoellerius zeteki</name>
    <dbReference type="NCBI Taxonomy" id="64791"/>
    <lineage>
        <taxon>Eukaryota</taxon>
        <taxon>Metazoa</taxon>
        <taxon>Ecdysozoa</taxon>
        <taxon>Arthropoda</taxon>
        <taxon>Hexapoda</taxon>
        <taxon>Insecta</taxon>
        <taxon>Pterygota</taxon>
        <taxon>Neoptera</taxon>
        <taxon>Endopterygota</taxon>
        <taxon>Hymenoptera</taxon>
        <taxon>Apocrita</taxon>
        <taxon>Aculeata</taxon>
        <taxon>Formicoidea</taxon>
        <taxon>Formicidae</taxon>
        <taxon>Myrmicinae</taxon>
        <taxon>Mycetomoellerius</taxon>
    </lineage>
</organism>
<protein>
    <recommendedName>
        <fullName evidence="1">PRELI/MSF1 domain-containing protein</fullName>
    </recommendedName>
</protein>
<gene>
    <name evidence="2" type="ORF">ALC60_08004</name>
</gene>
<accession>A0A151WYR4</accession>
<reference evidence="2 3" key="1">
    <citation type="submission" date="2015-09" db="EMBL/GenBank/DDBJ databases">
        <title>Trachymyrmex zeteki WGS genome.</title>
        <authorList>
            <person name="Nygaard S."/>
            <person name="Hu H."/>
            <person name="Boomsma J."/>
            <person name="Zhang G."/>
        </authorList>
    </citation>
    <scope>NUCLEOTIDE SEQUENCE [LARGE SCALE GENOMIC DNA]</scope>
    <source>
        <strain evidence="2">Tzet28-1</strain>
        <tissue evidence="2">Whole body</tissue>
    </source>
</reference>
<dbReference type="STRING" id="64791.A0A151WYR4"/>
<dbReference type="EMBL" id="KQ982650">
    <property type="protein sequence ID" value="KYQ52926.1"/>
    <property type="molecule type" value="Genomic_DNA"/>
</dbReference>
<feature type="domain" description="PRELI/MSF1" evidence="1">
    <location>
        <begin position="1"/>
        <end position="59"/>
    </location>
</feature>
<name>A0A151WYR4_9HYME</name>
<evidence type="ECO:0000259" key="1">
    <source>
        <dbReference type="PROSITE" id="PS50904"/>
    </source>
</evidence>
<sequence length="59" mass="6860">MTLDTKCKQPAIGWTLYLIGYANLCYASERSEVDPVNKQMILRTHNALYNEKFLDHEVI</sequence>
<dbReference type="InterPro" id="IPR006797">
    <property type="entry name" value="PRELI/MSF1_dom"/>
</dbReference>
<dbReference type="AlphaFoldDB" id="A0A151WYR4"/>
<dbReference type="Proteomes" id="UP000075809">
    <property type="component" value="Unassembled WGS sequence"/>
</dbReference>